<keyword evidence="2" id="KW-0732">Signal</keyword>
<evidence type="ECO:0000256" key="2">
    <source>
        <dbReference type="SAM" id="SignalP"/>
    </source>
</evidence>
<dbReference type="InterPro" id="IPR025738">
    <property type="entry name" value="BatD"/>
</dbReference>
<reference evidence="3" key="1">
    <citation type="submission" date="2020-10" db="EMBL/GenBank/DDBJ databases">
        <authorList>
            <person name="Gilroy R."/>
        </authorList>
    </citation>
    <scope>NUCLEOTIDE SEQUENCE</scope>
    <source>
        <strain evidence="3">3924</strain>
    </source>
</reference>
<keyword evidence="1" id="KW-0472">Membrane</keyword>
<dbReference type="EMBL" id="JADIMV010000001">
    <property type="protein sequence ID" value="MBO8439023.1"/>
    <property type="molecule type" value="Genomic_DNA"/>
</dbReference>
<evidence type="ECO:0000313" key="4">
    <source>
        <dbReference type="Proteomes" id="UP000712007"/>
    </source>
</evidence>
<organism evidence="3 4">
    <name type="scientific">Candidatus Aphodosoma intestinipullorum</name>
    <dbReference type="NCBI Taxonomy" id="2840674"/>
    <lineage>
        <taxon>Bacteria</taxon>
        <taxon>Pseudomonadati</taxon>
        <taxon>Bacteroidota</taxon>
        <taxon>Bacteroidia</taxon>
        <taxon>Bacteroidales</taxon>
        <taxon>Candidatus Aphodosoma</taxon>
    </lineage>
</organism>
<feature type="signal peptide" evidence="2">
    <location>
        <begin position="1"/>
        <end position="23"/>
    </location>
</feature>
<dbReference type="PANTHER" id="PTHR40940">
    <property type="entry name" value="PROTEIN BATD-RELATED"/>
    <property type="match status" value="1"/>
</dbReference>
<accession>A0A940DI36</accession>
<dbReference type="PANTHER" id="PTHR40940:SF2">
    <property type="entry name" value="BATD"/>
    <property type="match status" value="1"/>
</dbReference>
<evidence type="ECO:0000256" key="1">
    <source>
        <dbReference type="SAM" id="Phobius"/>
    </source>
</evidence>
<keyword evidence="1" id="KW-1133">Transmembrane helix</keyword>
<dbReference type="Proteomes" id="UP000712007">
    <property type="component" value="Unassembled WGS sequence"/>
</dbReference>
<keyword evidence="1" id="KW-0812">Transmembrane</keyword>
<gene>
    <name evidence="3" type="ORF">IAC51_00040</name>
</gene>
<name>A0A940DI36_9BACT</name>
<comment type="caution">
    <text evidence="3">The sequence shown here is derived from an EMBL/GenBank/DDBJ whole genome shotgun (WGS) entry which is preliminary data.</text>
</comment>
<reference evidence="3" key="2">
    <citation type="journal article" date="2021" name="PeerJ">
        <title>Extensive microbial diversity within the chicken gut microbiome revealed by metagenomics and culture.</title>
        <authorList>
            <person name="Gilroy R."/>
            <person name="Ravi A."/>
            <person name="Getino M."/>
            <person name="Pursley I."/>
            <person name="Horton D.L."/>
            <person name="Alikhan N.F."/>
            <person name="Baker D."/>
            <person name="Gharbi K."/>
            <person name="Hall N."/>
            <person name="Watson M."/>
            <person name="Adriaenssens E.M."/>
            <person name="Foster-Nyarko E."/>
            <person name="Jarju S."/>
            <person name="Secka A."/>
            <person name="Antonio M."/>
            <person name="Oren A."/>
            <person name="Chaudhuri R.R."/>
            <person name="La Ragione R."/>
            <person name="Hildebrand F."/>
            <person name="Pallen M.J."/>
        </authorList>
    </citation>
    <scope>NUCLEOTIDE SEQUENCE</scope>
    <source>
        <strain evidence="3">3924</strain>
    </source>
</reference>
<feature type="transmembrane region" description="Helical" evidence="1">
    <location>
        <begin position="467"/>
        <end position="485"/>
    </location>
</feature>
<evidence type="ECO:0000313" key="3">
    <source>
        <dbReference type="EMBL" id="MBO8439023.1"/>
    </source>
</evidence>
<dbReference type="Pfam" id="PF13584">
    <property type="entry name" value="BatD"/>
    <property type="match status" value="3"/>
</dbReference>
<protein>
    <submittedName>
        <fullName evidence="3">Protein BatD</fullName>
    </submittedName>
</protein>
<dbReference type="AlphaFoldDB" id="A0A940DI36"/>
<sequence>MRSGRMRLFLIAVLVMLSSVARASDDVTFEASAPNTVVNGESFQLVYTLSNVSGKEPRLPEIDGFEIIAGPFKSASSSVQIINGKMTSEKSTRYTYTLLAQKEGTFTIPPATIVAGREKYQSNALQIKVLPEDKRTEADRGGNQARQQTSNVITADNLFIKAVVSRTNVMEQEAISLTFKLYSRLELVDIQSLKFPDLKNFFVQEIDLPQNQQLQLENYNGRNYHTFVVRQYLLYPQQSGTIRIDPMSCDVIVRLRQQRQVRNFFDDFFDTYQDVKRPLRTSPVNINVSALPQPKPADFSGAVGSFSLSSEVSTTELNAHESMTLTLKIKGSGNMKMIKTPEIDFPQDFETYEPKVTNNFKTTASGVSGTKTIEYLAIPRHDGNFTIPSVSISYYDTKEEKYKTISTDSYNIRVNKGQSSDVQQGTVVSNYTSQEQVQVLASDIRYINTKPLDLRDVPTVFAGSPQFWMMYLVPLLVSCGLLFFFRKQARENADVALMRNRKANKVARKRLKVAETEWKSGNKERFYDEILKALWGYLCDKLSMPLSDLNKENVATELEQHAVPADVIETFIGLLHKCEFEQYAPLTDSRAAMDKIFEETISMISTLEGCIKKK</sequence>
<proteinExistence type="predicted"/>
<feature type="chain" id="PRO_5037980186" evidence="2">
    <location>
        <begin position="24"/>
        <end position="614"/>
    </location>
</feature>